<evidence type="ECO:0000313" key="1">
    <source>
        <dbReference type="EMBL" id="KAK9040849.1"/>
    </source>
</evidence>
<name>A0ABR2TUA9_9ROSI</name>
<dbReference type="EMBL" id="JBBPBN010000004">
    <property type="protein sequence ID" value="KAK9040849.1"/>
    <property type="molecule type" value="Genomic_DNA"/>
</dbReference>
<proteinExistence type="predicted"/>
<sequence>MFHFSASHVPSHPISPFVQCRQIGQQNKVTSVSWLQLYMLTWKQSGYQAMMEQAVIHMDLVGSKGRSWINLKPSSSRAKRPFLHKPDPQKFNIQAET</sequence>
<keyword evidence="2" id="KW-1185">Reference proteome</keyword>
<evidence type="ECO:0000313" key="2">
    <source>
        <dbReference type="Proteomes" id="UP001396334"/>
    </source>
</evidence>
<dbReference type="Proteomes" id="UP001396334">
    <property type="component" value="Unassembled WGS sequence"/>
</dbReference>
<reference evidence="1 2" key="1">
    <citation type="journal article" date="2024" name="G3 (Bethesda)">
        <title>Genome assembly of Hibiscus sabdariffa L. provides insights into metabolisms of medicinal natural products.</title>
        <authorList>
            <person name="Kim T."/>
        </authorList>
    </citation>
    <scope>NUCLEOTIDE SEQUENCE [LARGE SCALE GENOMIC DNA]</scope>
    <source>
        <strain evidence="1">TK-2024</strain>
        <tissue evidence="1">Old leaves</tissue>
    </source>
</reference>
<gene>
    <name evidence="1" type="ORF">V6N11_015985</name>
</gene>
<comment type="caution">
    <text evidence="1">The sequence shown here is derived from an EMBL/GenBank/DDBJ whole genome shotgun (WGS) entry which is preliminary data.</text>
</comment>
<protein>
    <submittedName>
        <fullName evidence="1">Uncharacterized protein</fullName>
    </submittedName>
</protein>
<accession>A0ABR2TUA9</accession>
<organism evidence="1 2">
    <name type="scientific">Hibiscus sabdariffa</name>
    <name type="common">roselle</name>
    <dbReference type="NCBI Taxonomy" id="183260"/>
    <lineage>
        <taxon>Eukaryota</taxon>
        <taxon>Viridiplantae</taxon>
        <taxon>Streptophyta</taxon>
        <taxon>Embryophyta</taxon>
        <taxon>Tracheophyta</taxon>
        <taxon>Spermatophyta</taxon>
        <taxon>Magnoliopsida</taxon>
        <taxon>eudicotyledons</taxon>
        <taxon>Gunneridae</taxon>
        <taxon>Pentapetalae</taxon>
        <taxon>rosids</taxon>
        <taxon>malvids</taxon>
        <taxon>Malvales</taxon>
        <taxon>Malvaceae</taxon>
        <taxon>Malvoideae</taxon>
        <taxon>Hibiscus</taxon>
    </lineage>
</organism>